<organism evidence="9 10">
    <name type="scientific">Naegleria lovaniensis</name>
    <name type="common">Amoeba</name>
    <dbReference type="NCBI Taxonomy" id="51637"/>
    <lineage>
        <taxon>Eukaryota</taxon>
        <taxon>Discoba</taxon>
        <taxon>Heterolobosea</taxon>
        <taxon>Tetramitia</taxon>
        <taxon>Eutetramitia</taxon>
        <taxon>Vahlkampfiidae</taxon>
        <taxon>Naegleria</taxon>
    </lineage>
</organism>
<keyword evidence="3 7" id="KW-0479">Metal-binding</keyword>
<keyword evidence="4 7" id="KW-0378">Hydrolase</keyword>
<evidence type="ECO:0000256" key="5">
    <source>
        <dbReference type="ARBA" id="ARBA00023211"/>
    </source>
</evidence>
<comment type="function">
    <text evidence="7">Metal-dependent phosphatase that shows phosphatase activity against several substrates, including fructose-1-phosphate and fructose-6-phosphate. Its preference for fructose-1-phosphate, a strong glycating agent that causes DNA damage rather than a canonical yeast metabolite, suggests a damage-control function in hexose phosphate metabolism.</text>
</comment>
<dbReference type="PANTHER" id="PTHR12260">
    <property type="entry name" value="DAMAGE-CONTROL PHOSPHATASE ARMT1"/>
    <property type="match status" value="1"/>
</dbReference>
<dbReference type="Proteomes" id="UP000816034">
    <property type="component" value="Unassembled WGS sequence"/>
</dbReference>
<dbReference type="GeneID" id="68097460"/>
<comment type="caution">
    <text evidence="9">The sequence shown here is derived from an EMBL/GenBank/DDBJ whole genome shotgun (WGS) entry which is preliminary data.</text>
</comment>
<comment type="catalytic activity">
    <reaction evidence="1 7">
        <text>beta-D-fructose 1-phosphate + H2O = D-fructose + phosphate</text>
        <dbReference type="Rhea" id="RHEA:35603"/>
        <dbReference type="ChEBI" id="CHEBI:15377"/>
        <dbReference type="ChEBI" id="CHEBI:37721"/>
        <dbReference type="ChEBI" id="CHEBI:43474"/>
        <dbReference type="ChEBI" id="CHEBI:138881"/>
    </reaction>
</comment>
<evidence type="ECO:0000256" key="1">
    <source>
        <dbReference type="ARBA" id="ARBA00001326"/>
    </source>
</evidence>
<dbReference type="Gene3D" id="3.40.50.10880">
    <property type="entry name" value="Uncharacterised protein PF01937, DUF89, domain 3"/>
    <property type="match status" value="1"/>
</dbReference>
<dbReference type="RefSeq" id="XP_044548717.1">
    <property type="nucleotide sequence ID" value="XM_044694708.1"/>
</dbReference>
<dbReference type="EC" id="3.1.3.-" evidence="7"/>
<comment type="domain">
    <text evidence="7">Subfamily III proteins have a conserved RTxK motif about 40-50 residues from the C-terminus; the threonine may be replaced by serine or cysteine.</text>
</comment>
<dbReference type="Gene3D" id="1.20.930.60">
    <property type="match status" value="1"/>
</dbReference>
<name>A0AA88GRW5_NAELO</name>
<feature type="domain" description="Damage-control phosphatase ARMT1-like metal-binding" evidence="8">
    <location>
        <begin position="45"/>
        <end position="431"/>
    </location>
</feature>
<dbReference type="SUPFAM" id="SSF111321">
    <property type="entry name" value="AF1104-like"/>
    <property type="match status" value="1"/>
</dbReference>
<gene>
    <name evidence="9" type="ORF">C9374_005005</name>
</gene>
<comment type="cofactor">
    <cofactor evidence="7">
        <name>Mn(2+)</name>
        <dbReference type="ChEBI" id="CHEBI:29035"/>
    </cofactor>
    <cofactor evidence="7">
        <name>Ni(2+)</name>
        <dbReference type="ChEBI" id="CHEBI:49786"/>
    </cofactor>
</comment>
<dbReference type="GO" id="GO:0006974">
    <property type="term" value="P:DNA damage response"/>
    <property type="evidence" value="ECO:0007669"/>
    <property type="project" value="TreeGrafter"/>
</dbReference>
<evidence type="ECO:0000256" key="4">
    <source>
        <dbReference type="ARBA" id="ARBA00022801"/>
    </source>
</evidence>
<evidence type="ECO:0000256" key="2">
    <source>
        <dbReference type="ARBA" id="ARBA00009519"/>
    </source>
</evidence>
<sequence>MSSIPSNTKSLTPQDRQHLTTWENHHDDGSELIGLDGGFTYISIVERLPKILQSMMDSNREDENLLKSEQGLKMIEKLNELKHELEKGDVCTKFRIGTCSSSLLLYDEENCRDLKEWKEYEEKFGVSVKTWLEMSWFFVENYFYRLILDITDYWKKGSPFYQWDPFARQKQKSLDIVFAKNKETQQSVADQFSQLLNELPSHDDLTKQMDLMREVIVLSLWGNQADLSLSTGLHCSEESFKKVLEENIISNDLSQVMKVLHRLKTNGKQSIAIILDNCGLELVSDLYLADTLIRLGFCESVTFFSKYQPVFVSDVTERDFRMTIQQLQEKDSLVQVFGDRFSKYLNETKQWKLMSHPFFTSPLQYTHIPEDLALELKQHDFIFMKGDANYRRTLNDAKLPLQQDFNETLQYFPYKNGLCCLRTIKSYSLIGIKDFEKLATISEQHSNWRYSGDFGVVQVSLREQQ</sequence>
<dbReference type="InterPro" id="IPR002791">
    <property type="entry name" value="ARMT1-like_metal-bd"/>
</dbReference>
<evidence type="ECO:0000313" key="10">
    <source>
        <dbReference type="Proteomes" id="UP000816034"/>
    </source>
</evidence>
<evidence type="ECO:0000256" key="7">
    <source>
        <dbReference type="RuleBase" id="RU367030"/>
    </source>
</evidence>
<dbReference type="EMBL" id="PYSW02000022">
    <property type="protein sequence ID" value="KAG2383038.1"/>
    <property type="molecule type" value="Genomic_DNA"/>
</dbReference>
<dbReference type="AlphaFoldDB" id="A0AA88GRW5"/>
<dbReference type="InterPro" id="IPR039763">
    <property type="entry name" value="ARMT1"/>
</dbReference>
<dbReference type="GO" id="GO:0005634">
    <property type="term" value="C:nucleus"/>
    <property type="evidence" value="ECO:0007669"/>
    <property type="project" value="TreeGrafter"/>
</dbReference>
<dbReference type="InterPro" id="IPR036075">
    <property type="entry name" value="ARMT-1-like_metal-bd_sf"/>
</dbReference>
<reference evidence="9 10" key="1">
    <citation type="journal article" date="2018" name="BMC Genomics">
        <title>The genome of Naegleria lovaniensis, the basis for a comparative approach to unravel pathogenicity factors of the human pathogenic amoeba N. fowleri.</title>
        <authorList>
            <person name="Liechti N."/>
            <person name="Schurch N."/>
            <person name="Bruggmann R."/>
            <person name="Wittwer M."/>
        </authorList>
    </citation>
    <scope>NUCLEOTIDE SEQUENCE [LARGE SCALE GENOMIC DNA]</scope>
    <source>
        <strain evidence="9 10">ATCC 30569</strain>
    </source>
</reference>
<dbReference type="PANTHER" id="PTHR12260:SF6">
    <property type="entry name" value="DAMAGE-CONTROL PHOSPHATASE ARMT1"/>
    <property type="match status" value="1"/>
</dbReference>
<proteinExistence type="inferred from homology"/>
<evidence type="ECO:0000256" key="3">
    <source>
        <dbReference type="ARBA" id="ARBA00022723"/>
    </source>
</evidence>
<evidence type="ECO:0000256" key="6">
    <source>
        <dbReference type="ARBA" id="ARBA00048809"/>
    </source>
</evidence>
<dbReference type="GO" id="GO:0046872">
    <property type="term" value="F:metal ion binding"/>
    <property type="evidence" value="ECO:0007669"/>
    <property type="project" value="UniProtKB-UniRule"/>
</dbReference>
<comment type="catalytic activity">
    <reaction evidence="6 7">
        <text>beta-D-fructose 6-phosphate = dihydroxyacetone + D-glyceraldehyde 3-phosphate</text>
        <dbReference type="Rhea" id="RHEA:28002"/>
        <dbReference type="ChEBI" id="CHEBI:16016"/>
        <dbReference type="ChEBI" id="CHEBI:57634"/>
        <dbReference type="ChEBI" id="CHEBI:59776"/>
    </reaction>
</comment>
<keyword evidence="10" id="KW-1185">Reference proteome</keyword>
<dbReference type="Pfam" id="PF01937">
    <property type="entry name" value="ARMT1-like_dom"/>
    <property type="match status" value="1"/>
</dbReference>
<comment type="similarity">
    <text evidence="2 7">Belongs to the damage-control phosphatase family. Sugar phosphate phosphatase III subfamily.</text>
</comment>
<evidence type="ECO:0000259" key="8">
    <source>
        <dbReference type="Pfam" id="PF01937"/>
    </source>
</evidence>
<dbReference type="GO" id="GO:0016791">
    <property type="term" value="F:phosphatase activity"/>
    <property type="evidence" value="ECO:0007669"/>
    <property type="project" value="TreeGrafter"/>
</dbReference>
<keyword evidence="5 7" id="KW-0464">Manganese</keyword>
<protein>
    <recommendedName>
        <fullName evidence="7">Sugar phosphate phosphatase</fullName>
        <ecNumber evidence="7">3.1.3.-</ecNumber>
    </recommendedName>
</protein>
<accession>A0AA88GRW5</accession>
<evidence type="ECO:0000313" key="9">
    <source>
        <dbReference type="EMBL" id="KAG2383038.1"/>
    </source>
</evidence>